<dbReference type="PANTHER" id="PTHR30055:SF239">
    <property type="entry name" value="TRANSCRIPTIONAL REGULATORY PROTEIN"/>
    <property type="match status" value="1"/>
</dbReference>
<dbReference type="Gene3D" id="1.10.357.10">
    <property type="entry name" value="Tetracycline Repressor, domain 2"/>
    <property type="match status" value="1"/>
</dbReference>
<dbReference type="InterPro" id="IPR050109">
    <property type="entry name" value="HTH-type_TetR-like_transc_reg"/>
</dbReference>
<organism evidence="6 7">
    <name type="scientific">Nocardioides simplex</name>
    <name type="common">Arthrobacter simplex</name>
    <dbReference type="NCBI Taxonomy" id="2045"/>
    <lineage>
        <taxon>Bacteria</taxon>
        <taxon>Bacillati</taxon>
        <taxon>Actinomycetota</taxon>
        <taxon>Actinomycetes</taxon>
        <taxon>Propionibacteriales</taxon>
        <taxon>Nocardioidaceae</taxon>
        <taxon>Pimelobacter</taxon>
    </lineage>
</organism>
<reference evidence="6 7" key="1">
    <citation type="submission" date="2019-09" db="EMBL/GenBank/DDBJ databases">
        <title>Pimelobacter sp. isolated from Paulinella.</title>
        <authorList>
            <person name="Jeong S.E."/>
        </authorList>
    </citation>
    <scope>NUCLEOTIDE SEQUENCE [LARGE SCALE GENOMIC DNA]</scope>
    <source>
        <strain evidence="6 7">Pch-N</strain>
    </source>
</reference>
<dbReference type="AlphaFoldDB" id="A0A7J5DXU5"/>
<dbReference type="Proteomes" id="UP000449906">
    <property type="component" value="Unassembled WGS sequence"/>
</dbReference>
<protein>
    <submittedName>
        <fullName evidence="6">TetR/AcrR family transcriptional regulator</fullName>
    </submittedName>
</protein>
<keyword evidence="1" id="KW-0805">Transcription regulation</keyword>
<dbReference type="InterPro" id="IPR025996">
    <property type="entry name" value="MT1864/Rv1816-like_C"/>
</dbReference>
<dbReference type="InterPro" id="IPR036271">
    <property type="entry name" value="Tet_transcr_reg_TetR-rel_C_sf"/>
</dbReference>
<dbReference type="EMBL" id="WBVM01000001">
    <property type="protein sequence ID" value="KAB2810846.1"/>
    <property type="molecule type" value="Genomic_DNA"/>
</dbReference>
<dbReference type="GO" id="GO:0003700">
    <property type="term" value="F:DNA-binding transcription factor activity"/>
    <property type="evidence" value="ECO:0007669"/>
    <property type="project" value="TreeGrafter"/>
</dbReference>
<dbReference type="PROSITE" id="PS50977">
    <property type="entry name" value="HTH_TETR_2"/>
    <property type="match status" value="1"/>
</dbReference>
<evidence type="ECO:0000256" key="3">
    <source>
        <dbReference type="ARBA" id="ARBA00023163"/>
    </source>
</evidence>
<evidence type="ECO:0000256" key="4">
    <source>
        <dbReference type="PROSITE-ProRule" id="PRU00335"/>
    </source>
</evidence>
<evidence type="ECO:0000256" key="1">
    <source>
        <dbReference type="ARBA" id="ARBA00023015"/>
    </source>
</evidence>
<evidence type="ECO:0000313" key="6">
    <source>
        <dbReference type="EMBL" id="KAB2810846.1"/>
    </source>
</evidence>
<keyword evidence="2 4" id="KW-0238">DNA-binding</keyword>
<dbReference type="GO" id="GO:0000976">
    <property type="term" value="F:transcription cis-regulatory region binding"/>
    <property type="evidence" value="ECO:0007669"/>
    <property type="project" value="TreeGrafter"/>
</dbReference>
<proteinExistence type="predicted"/>
<dbReference type="InterPro" id="IPR001647">
    <property type="entry name" value="HTH_TetR"/>
</dbReference>
<gene>
    <name evidence="6" type="ORF">F9L07_02555</name>
</gene>
<dbReference type="Pfam" id="PF00440">
    <property type="entry name" value="TetR_N"/>
    <property type="match status" value="1"/>
</dbReference>
<dbReference type="PANTHER" id="PTHR30055">
    <property type="entry name" value="HTH-TYPE TRANSCRIPTIONAL REGULATOR RUTR"/>
    <property type="match status" value="1"/>
</dbReference>
<dbReference type="RefSeq" id="WP_151578329.1">
    <property type="nucleotide sequence ID" value="NZ_WBVM01000001.1"/>
</dbReference>
<evidence type="ECO:0000259" key="5">
    <source>
        <dbReference type="PROSITE" id="PS50977"/>
    </source>
</evidence>
<dbReference type="InterPro" id="IPR009057">
    <property type="entry name" value="Homeodomain-like_sf"/>
</dbReference>
<keyword evidence="3" id="KW-0804">Transcription</keyword>
<accession>A0A7J5DXU5</accession>
<dbReference type="SUPFAM" id="SSF48498">
    <property type="entry name" value="Tetracyclin repressor-like, C-terminal domain"/>
    <property type="match status" value="1"/>
</dbReference>
<sequence length="191" mass="20056">MPRAGLTPDRITAAAADLADRIGYDALTLSALARELGVKTPSLYAHVAGLDALRTDLTRLALDELADRAAAALAGRSGRDALHAFADTYRAYAHAHPGRYEAARAPVTPDSPDSPVIAAGRRNAELTRSVLRGYALAPAYEVHAIRLLGSLVHGFASLELAGSFAHSAPPSDESWVAVLDALDATLRGWPA</sequence>
<dbReference type="Gene3D" id="1.10.10.60">
    <property type="entry name" value="Homeodomain-like"/>
    <property type="match status" value="1"/>
</dbReference>
<dbReference type="Pfam" id="PF13305">
    <property type="entry name" value="TetR_C_33"/>
    <property type="match status" value="1"/>
</dbReference>
<name>A0A7J5DXU5_NOCSI</name>
<feature type="DNA-binding region" description="H-T-H motif" evidence="4">
    <location>
        <begin position="28"/>
        <end position="47"/>
    </location>
</feature>
<evidence type="ECO:0000256" key="2">
    <source>
        <dbReference type="ARBA" id="ARBA00023125"/>
    </source>
</evidence>
<dbReference type="SUPFAM" id="SSF46689">
    <property type="entry name" value="Homeodomain-like"/>
    <property type="match status" value="1"/>
</dbReference>
<feature type="domain" description="HTH tetR-type" evidence="5">
    <location>
        <begin position="5"/>
        <end position="65"/>
    </location>
</feature>
<comment type="caution">
    <text evidence="6">The sequence shown here is derived from an EMBL/GenBank/DDBJ whole genome shotgun (WGS) entry which is preliminary data.</text>
</comment>
<evidence type="ECO:0000313" key="7">
    <source>
        <dbReference type="Proteomes" id="UP000449906"/>
    </source>
</evidence>